<proteinExistence type="predicted"/>
<sequence>MQPNSDSGPTPVALLWLRDMDYDWFDDATMEQVFRISETLDWKDAEGRYRPRFQCDLNMDTIWEESEWSY</sequence>
<dbReference type="EMBL" id="JAUCMV010000005">
    <property type="protein sequence ID" value="KAK0394914.1"/>
    <property type="molecule type" value="Genomic_DNA"/>
</dbReference>
<gene>
    <name evidence="1" type="ORF">QR680_001006</name>
</gene>
<evidence type="ECO:0000313" key="2">
    <source>
        <dbReference type="Proteomes" id="UP001175271"/>
    </source>
</evidence>
<accession>A0AA39GYM2</accession>
<evidence type="ECO:0000313" key="1">
    <source>
        <dbReference type="EMBL" id="KAK0394914.1"/>
    </source>
</evidence>
<dbReference type="AlphaFoldDB" id="A0AA39GYM2"/>
<organism evidence="1 2">
    <name type="scientific">Steinernema hermaphroditum</name>
    <dbReference type="NCBI Taxonomy" id="289476"/>
    <lineage>
        <taxon>Eukaryota</taxon>
        <taxon>Metazoa</taxon>
        <taxon>Ecdysozoa</taxon>
        <taxon>Nematoda</taxon>
        <taxon>Chromadorea</taxon>
        <taxon>Rhabditida</taxon>
        <taxon>Tylenchina</taxon>
        <taxon>Panagrolaimomorpha</taxon>
        <taxon>Strongyloidoidea</taxon>
        <taxon>Steinernematidae</taxon>
        <taxon>Steinernema</taxon>
    </lineage>
</organism>
<name>A0AA39GYM2_9BILA</name>
<protein>
    <submittedName>
        <fullName evidence="1">Uncharacterized protein</fullName>
    </submittedName>
</protein>
<comment type="caution">
    <text evidence="1">The sequence shown here is derived from an EMBL/GenBank/DDBJ whole genome shotgun (WGS) entry which is preliminary data.</text>
</comment>
<reference evidence="1" key="1">
    <citation type="submission" date="2023-06" db="EMBL/GenBank/DDBJ databases">
        <title>Genomic analysis of the entomopathogenic nematode Steinernema hermaphroditum.</title>
        <authorList>
            <person name="Schwarz E.M."/>
            <person name="Heppert J.K."/>
            <person name="Baniya A."/>
            <person name="Schwartz H.T."/>
            <person name="Tan C.-H."/>
            <person name="Antoshechkin I."/>
            <person name="Sternberg P.W."/>
            <person name="Goodrich-Blair H."/>
            <person name="Dillman A.R."/>
        </authorList>
    </citation>
    <scope>NUCLEOTIDE SEQUENCE</scope>
    <source>
        <strain evidence="1">PS9179</strain>
        <tissue evidence="1">Whole animal</tissue>
    </source>
</reference>
<dbReference type="Proteomes" id="UP001175271">
    <property type="component" value="Unassembled WGS sequence"/>
</dbReference>
<keyword evidence="2" id="KW-1185">Reference proteome</keyword>